<comment type="caution">
    <text evidence="2">The sequence shown here is derived from an EMBL/GenBank/DDBJ whole genome shotgun (WGS) entry which is preliminary data.</text>
</comment>
<evidence type="ECO:0000313" key="3">
    <source>
        <dbReference type="Proteomes" id="UP000198287"/>
    </source>
</evidence>
<keyword evidence="1" id="KW-0472">Membrane</keyword>
<gene>
    <name evidence="2" type="ORF">Fcan01_01294</name>
</gene>
<feature type="transmembrane region" description="Helical" evidence="1">
    <location>
        <begin position="36"/>
        <end position="57"/>
    </location>
</feature>
<evidence type="ECO:0000256" key="1">
    <source>
        <dbReference type="SAM" id="Phobius"/>
    </source>
</evidence>
<dbReference type="Proteomes" id="UP000198287">
    <property type="component" value="Unassembled WGS sequence"/>
</dbReference>
<reference evidence="2 3" key="1">
    <citation type="submission" date="2015-12" db="EMBL/GenBank/DDBJ databases">
        <title>The genome of Folsomia candida.</title>
        <authorList>
            <person name="Faddeeva A."/>
            <person name="Derks M.F."/>
            <person name="Anvar Y."/>
            <person name="Smit S."/>
            <person name="Van Straalen N."/>
            <person name="Roelofs D."/>
        </authorList>
    </citation>
    <scope>NUCLEOTIDE SEQUENCE [LARGE SCALE GENOMIC DNA]</scope>
    <source>
        <strain evidence="2 3">VU population</strain>
        <tissue evidence="2">Whole body</tissue>
    </source>
</reference>
<keyword evidence="1" id="KW-0812">Transmembrane</keyword>
<keyword evidence="1" id="KW-1133">Transmembrane helix</keyword>
<proteinExistence type="predicted"/>
<evidence type="ECO:0000313" key="2">
    <source>
        <dbReference type="EMBL" id="OXA64071.1"/>
    </source>
</evidence>
<dbReference type="EMBL" id="LNIX01000001">
    <property type="protein sequence ID" value="OXA64071.1"/>
    <property type="molecule type" value="Genomic_DNA"/>
</dbReference>
<feature type="transmembrane region" description="Helical" evidence="1">
    <location>
        <begin position="77"/>
        <end position="100"/>
    </location>
</feature>
<sequence>MPLQLLPNQNPGNHGLSSILPKPCCGLVTLNVGAKFIAITLMAMSLYNMTLSVFYFFRGIKTTVGDISPTDESERNLNYLVVFCLTSLFFSLHVTLYYGIKNEKYKIVNICWIIVCVKAVVLVMSIVYLVSRANIMLEISETGILIFHLYSVWVIYVFKEELNRGADLRVEGFQSFA</sequence>
<keyword evidence="3" id="KW-1185">Reference proteome</keyword>
<feature type="transmembrane region" description="Helical" evidence="1">
    <location>
        <begin position="107"/>
        <end position="130"/>
    </location>
</feature>
<protein>
    <submittedName>
        <fullName evidence="2">Uncharacterized protein</fullName>
    </submittedName>
</protein>
<name>A0A226F4G4_FOLCA</name>
<accession>A0A226F4G4</accession>
<feature type="transmembrane region" description="Helical" evidence="1">
    <location>
        <begin position="142"/>
        <end position="159"/>
    </location>
</feature>
<organism evidence="2 3">
    <name type="scientific">Folsomia candida</name>
    <name type="common">Springtail</name>
    <dbReference type="NCBI Taxonomy" id="158441"/>
    <lineage>
        <taxon>Eukaryota</taxon>
        <taxon>Metazoa</taxon>
        <taxon>Ecdysozoa</taxon>
        <taxon>Arthropoda</taxon>
        <taxon>Hexapoda</taxon>
        <taxon>Collembola</taxon>
        <taxon>Entomobryomorpha</taxon>
        <taxon>Isotomoidea</taxon>
        <taxon>Isotomidae</taxon>
        <taxon>Proisotominae</taxon>
        <taxon>Folsomia</taxon>
    </lineage>
</organism>
<dbReference type="AlphaFoldDB" id="A0A226F4G4"/>